<dbReference type="PANTHER" id="PTHR18898:SF2">
    <property type="entry name" value="NUCLEOPROTEIN TPR"/>
    <property type="match status" value="1"/>
</dbReference>
<feature type="coiled-coil region" evidence="4">
    <location>
        <begin position="676"/>
        <end position="731"/>
    </location>
</feature>
<organism evidence="8 9">
    <name type="scientific">Aphanomyces astaci</name>
    <name type="common">Crayfish plague agent</name>
    <dbReference type="NCBI Taxonomy" id="112090"/>
    <lineage>
        <taxon>Eukaryota</taxon>
        <taxon>Sar</taxon>
        <taxon>Stramenopiles</taxon>
        <taxon>Oomycota</taxon>
        <taxon>Saprolegniomycetes</taxon>
        <taxon>Saprolegniales</taxon>
        <taxon>Verrucalvaceae</taxon>
        <taxon>Aphanomyces</taxon>
    </lineage>
</organism>
<feature type="coiled-coil region" evidence="4">
    <location>
        <begin position="992"/>
        <end position="1107"/>
    </location>
</feature>
<evidence type="ECO:0000256" key="4">
    <source>
        <dbReference type="SAM" id="Coils"/>
    </source>
</evidence>
<evidence type="ECO:0000313" key="8">
    <source>
        <dbReference type="EMBL" id="RHZ34234.1"/>
    </source>
</evidence>
<accession>A0A3R6Z5F9</accession>
<name>A0A3R6Z5F9_APHAT</name>
<sequence>MDGRGYEKEGGENSARSKMELNQEQLVHELERKHMATSEALLASKARADALEAEVHSLKADAEVHLKHLQDAKSAEHELSIELAQITREKAQLDVQLHSVLTLSDQRLEEVRAERERAADQAKKLVELQTSETRALQAQAHLEAKLSPLQVEVARLHKDREHDKVQVEELQNRLVEKSKALTEFRLKHNKKLSEVEHQNVSLTEDVDELKKSLQRVTADNAALKDELRIARENAMELHAEHSRALGHLEKELSAQHRLTDLYKDAASDSNLQVESLHAKCETLQTALQEAEDALAEESQKVREETQAHTMHLFTEQTQVSEKKIDELDVALRKALARVAELEAAQSAAATQVATIADLSPTAGDLHLATHGLSPTDMYNRIVELDKQVLDERATKETLEKYLERILNEVTSKAPYLDRLKKENARALAAHDQLSERLDVCMHDLSRAREHLRGAQADKKAVESERDALQQSVADLSKQIQQLLFQSLQTQSSNTTSVVVDSSESLVVFRNVDELQTRNQQLLRIVRELSEAKGGNSTGGSVVVTIEPDDGGMCTSAQWEKVQDELTTLRAEREREQEMVAAVVKQRDMYRVLLSQADSRVVDHHATPSSSSPPRPSSLLSPTESHEARMLRELRLEYDDYKKEKQAVVTELRDTVDGLRVECSKAKMGGLEANVHVKTLTDKVAIVEARKADADKELARFRSKYDQSNALLIQTQQQAADLNAKLDASVAEVKALHGDLQKTKSELAFLTSQEERHRVELATVRSEQTSQLKLMEAVHRIEAHQTDRQAHELDRLSALATGLQVKLADKQRALDDAQSLASAKIAELTLENKQVRKVLDAEKSAHAAVREVKAGLDEQVKALNGQIASLSQEVAGLKVQLKKGAGVAAAERVSSLETQLHDAKQVSAKANEKSFAVLSASSEKLQAEHDAATKSIADELATAKHDLAELQKKMLNNIAEENKLRDEMDSWDQTKREELRQSHDRVVVAESQLASCKQELATVKDSLAALQADLTTAQDNYSRELQAHATAEQTLNDLRKQVDAAAKATKAAEAQRDELQHALDGVDAQHTRVADTLKGALAESQAAVESLTEQNALLHSQLDVLTQDFNRLHEAATLKAFHDREAVPETEHDKQVRELRGIISSLRRDLEIAHSKSDVAKQEVLRHQTQVKSLEKALDRLKAEYQVASQEQAKILTASEQTKRSAQLDTLSLLRESNAMLRDENDKNLAKVREKDAVIASLEAKIQPLQTSENVLKAQLQALKEDVESVTQANKRWKDRVNQLIEKYQQHEQVCLERTQLKARVDELVAATQAVSSEDKKRIEELVTEKKHAEERLARMRLFVKDWQQQAKAAKERVAELEATKSETESNEKAALEDKVKALDDQVKALDQKAKLSDERLKLAEAELKAKLESETKKNNALKDMNTKLLQRCNAFRQEIAELKTATRVLEAPEPTSVAAELPTAKEDAAVEAEQPPPVAAAVAPVVTRPLPLVTEPVVEASAAAVNPPLPPAESPVVVPVAAAAAQLPSPTPPVPTEEPKAPPAADDPEKIRELALRTLLMKSKKLAKEPTLSPVPLVAPTAAPSPAEVVAATDVAPTTEALSVDVSTAVVSAFSSSSSTTSIATTSALDPSAPVFTSGFGAFAASKGLASFGAFKPKSAEATPATAPVAAAASAAKPSNPFLNLAPPSASGSTPALVFGKPNITLPVPTLSDASQPALVVDREAEELKRQERALRFNAAAAAAEKSNKRPAAGAADAPPPTKKANTEAVEDEEKDATPDNQQTPPGAAD</sequence>
<feature type="region of interest" description="Disordered" evidence="5">
    <location>
        <begin position="600"/>
        <end position="625"/>
    </location>
</feature>
<dbReference type="Proteomes" id="UP000285430">
    <property type="component" value="Unassembled WGS sequence"/>
</dbReference>
<feature type="region of interest" description="Disordered" evidence="5">
    <location>
        <begin position="1739"/>
        <end position="1790"/>
    </location>
</feature>
<reference evidence="8 9" key="1">
    <citation type="submission" date="2018-08" db="EMBL/GenBank/DDBJ databases">
        <title>Aphanomyces genome sequencing and annotation.</title>
        <authorList>
            <person name="Minardi D."/>
            <person name="Oidtmann B."/>
            <person name="Van Der Giezen M."/>
            <person name="Studholme D.J."/>
        </authorList>
    </citation>
    <scope>NUCLEOTIDE SEQUENCE [LARGE SCALE GENOMIC DNA]</scope>
    <source>
        <strain evidence="8 9">Da</strain>
    </source>
</reference>
<dbReference type="GO" id="GO:0005643">
    <property type="term" value="C:nuclear pore"/>
    <property type="evidence" value="ECO:0007669"/>
    <property type="project" value="TreeGrafter"/>
</dbReference>
<feature type="coiled-coil region" evidence="4">
    <location>
        <begin position="1252"/>
        <end position="1445"/>
    </location>
</feature>
<feature type="coiled-coil region" evidence="4">
    <location>
        <begin position="824"/>
        <end position="966"/>
    </location>
</feature>
<feature type="coiled-coil region" evidence="4">
    <location>
        <begin position="273"/>
        <end position="344"/>
    </location>
</feature>
<dbReference type="GO" id="GO:0006406">
    <property type="term" value="P:mRNA export from nucleus"/>
    <property type="evidence" value="ECO:0007669"/>
    <property type="project" value="TreeGrafter"/>
</dbReference>
<dbReference type="VEuPathDB" id="FungiDB:H257_01424"/>
<feature type="region of interest" description="Disordered" evidence="5">
    <location>
        <begin position="1"/>
        <end position="22"/>
    </location>
</feature>
<evidence type="ECO:0000259" key="7">
    <source>
        <dbReference type="Pfam" id="PF25785"/>
    </source>
</evidence>
<feature type="coiled-coil region" evidence="4">
    <location>
        <begin position="416"/>
        <end position="485"/>
    </location>
</feature>
<keyword evidence="3" id="KW-0539">Nucleus</keyword>
<feature type="domain" description="Nucleoprotein TPR/MLP1-2" evidence="6">
    <location>
        <begin position="977"/>
        <end position="1102"/>
    </location>
</feature>
<feature type="region of interest" description="Disordered" evidence="5">
    <location>
        <begin position="1526"/>
        <end position="1547"/>
    </location>
</feature>
<feature type="coiled-coil region" evidence="4">
    <location>
        <begin position="1163"/>
        <end position="1190"/>
    </location>
</feature>
<protein>
    <submittedName>
        <fullName evidence="8">Uncharacterized protein</fullName>
    </submittedName>
</protein>
<feature type="domain" description="NUA/TPR/MLP1-2-like" evidence="7">
    <location>
        <begin position="452"/>
        <end position="531"/>
    </location>
</feature>
<feature type="coiled-coil region" evidence="4">
    <location>
        <begin position="41"/>
        <end position="128"/>
    </location>
</feature>
<dbReference type="GO" id="GO:0017056">
    <property type="term" value="F:structural constituent of nuclear pore"/>
    <property type="evidence" value="ECO:0007669"/>
    <property type="project" value="TreeGrafter"/>
</dbReference>
<gene>
    <name evidence="8" type="ORF">DYB37_007556</name>
</gene>
<keyword evidence="2 4" id="KW-0175">Coiled coil</keyword>
<evidence type="ECO:0000256" key="1">
    <source>
        <dbReference type="ARBA" id="ARBA00004123"/>
    </source>
</evidence>
<dbReference type="Pfam" id="PF25785">
    <property type="entry name" value="TPR"/>
    <property type="match status" value="1"/>
</dbReference>
<dbReference type="Pfam" id="PF07926">
    <property type="entry name" value="TPR_MLP1_2"/>
    <property type="match status" value="1"/>
</dbReference>
<feature type="coiled-coil region" evidence="4">
    <location>
        <begin position="153"/>
        <end position="240"/>
    </location>
</feature>
<comment type="subcellular location">
    <subcellularLocation>
        <location evidence="1">Nucleus</location>
    </subcellularLocation>
</comment>
<evidence type="ECO:0000256" key="5">
    <source>
        <dbReference type="SAM" id="MobiDB-lite"/>
    </source>
</evidence>
<dbReference type="EMBL" id="QUTH01000338">
    <property type="protein sequence ID" value="RHZ34234.1"/>
    <property type="molecule type" value="Genomic_DNA"/>
</dbReference>
<evidence type="ECO:0000256" key="2">
    <source>
        <dbReference type="ARBA" id="ARBA00023054"/>
    </source>
</evidence>
<dbReference type="GO" id="GO:0006606">
    <property type="term" value="P:protein import into nucleus"/>
    <property type="evidence" value="ECO:0007669"/>
    <property type="project" value="InterPro"/>
</dbReference>
<feature type="compositionally biased region" description="Polar residues" evidence="5">
    <location>
        <begin position="1779"/>
        <end position="1790"/>
    </location>
</feature>
<evidence type="ECO:0000259" key="6">
    <source>
        <dbReference type="Pfam" id="PF07926"/>
    </source>
</evidence>
<dbReference type="InterPro" id="IPR057974">
    <property type="entry name" value="NUA/TPR/MLP1-2-like_dom"/>
</dbReference>
<evidence type="ECO:0000256" key="3">
    <source>
        <dbReference type="ARBA" id="ARBA00023242"/>
    </source>
</evidence>
<proteinExistence type="predicted"/>
<comment type="caution">
    <text evidence="8">The sequence shown here is derived from an EMBL/GenBank/DDBJ whole genome shotgun (WGS) entry which is preliminary data.</text>
</comment>
<dbReference type="InterPro" id="IPR012929">
    <property type="entry name" value="Nucleoprot-TPR/MLP1-2_dom"/>
</dbReference>
<dbReference type="PANTHER" id="PTHR18898">
    <property type="entry name" value="NUCLEOPROTEIN TPR-RELATED"/>
    <property type="match status" value="1"/>
</dbReference>
<evidence type="ECO:0000313" key="9">
    <source>
        <dbReference type="Proteomes" id="UP000285430"/>
    </source>
</evidence>